<protein>
    <submittedName>
        <fullName evidence="15">Gamma-aminobutyric acid receptor subunit beta-like</fullName>
    </submittedName>
</protein>
<dbReference type="PRINTS" id="PR00252">
    <property type="entry name" value="NRIONCHANNEL"/>
</dbReference>
<reference evidence="15" key="1">
    <citation type="submission" date="2025-08" db="UniProtKB">
        <authorList>
            <consortium name="RefSeq"/>
        </authorList>
    </citation>
    <scope>IDENTIFICATION</scope>
    <source>
        <strain evidence="15">Airmid</strain>
    </source>
</reference>
<dbReference type="CDD" id="cd18987">
    <property type="entry name" value="LGIC_ECD_anion"/>
    <property type="match status" value="1"/>
</dbReference>
<dbReference type="Proteomes" id="UP000515146">
    <property type="component" value="Unplaced"/>
</dbReference>
<dbReference type="PRINTS" id="PR00253">
    <property type="entry name" value="GABAARECEPTR"/>
</dbReference>
<dbReference type="InterPro" id="IPR036719">
    <property type="entry name" value="Neuro-gated_channel_TM_sf"/>
</dbReference>
<dbReference type="PANTHER" id="PTHR18945">
    <property type="entry name" value="NEUROTRANSMITTER GATED ION CHANNEL"/>
    <property type="match status" value="1"/>
</dbReference>
<dbReference type="Gene3D" id="2.70.170.10">
    <property type="entry name" value="Neurotransmitter-gated ion-channel ligand-binding domain"/>
    <property type="match status" value="1"/>
</dbReference>
<evidence type="ECO:0000256" key="12">
    <source>
        <dbReference type="SAM" id="SignalP"/>
    </source>
</evidence>
<keyword evidence="9 11" id="KW-0472">Membrane</keyword>
<proteinExistence type="predicted"/>
<keyword evidence="8" id="KW-0406">Ion transport</keyword>
<dbReference type="GO" id="GO:0005230">
    <property type="term" value="F:extracellular ligand-gated monoatomic ion channel activity"/>
    <property type="evidence" value="ECO:0007669"/>
    <property type="project" value="InterPro"/>
</dbReference>
<evidence type="ECO:0000256" key="7">
    <source>
        <dbReference type="ARBA" id="ARBA00022989"/>
    </source>
</evidence>
<dbReference type="InterPro" id="IPR006028">
    <property type="entry name" value="GABAA/Glycine_rcpt"/>
</dbReference>
<evidence type="ECO:0000256" key="1">
    <source>
        <dbReference type="ARBA" id="ARBA00004141"/>
    </source>
</evidence>
<dbReference type="InterPro" id="IPR036734">
    <property type="entry name" value="Neur_chan_lig-bd_sf"/>
</dbReference>
<evidence type="ECO:0000256" key="11">
    <source>
        <dbReference type="SAM" id="Phobius"/>
    </source>
</evidence>
<dbReference type="InterPro" id="IPR006201">
    <property type="entry name" value="Neur_channel"/>
</dbReference>
<dbReference type="OrthoDB" id="442503at2759"/>
<dbReference type="Gene3D" id="1.20.58.390">
    <property type="entry name" value="Neurotransmitter-gated ion-channel transmembrane domain"/>
    <property type="match status" value="1"/>
</dbReference>
<organism evidence="14 15">
    <name type="scientific">Dermatophagoides pteronyssinus</name>
    <name type="common">European house dust mite</name>
    <dbReference type="NCBI Taxonomy" id="6956"/>
    <lineage>
        <taxon>Eukaryota</taxon>
        <taxon>Metazoa</taxon>
        <taxon>Ecdysozoa</taxon>
        <taxon>Arthropoda</taxon>
        <taxon>Chelicerata</taxon>
        <taxon>Arachnida</taxon>
        <taxon>Acari</taxon>
        <taxon>Acariformes</taxon>
        <taxon>Sarcoptiformes</taxon>
        <taxon>Astigmata</taxon>
        <taxon>Psoroptidia</taxon>
        <taxon>Analgoidea</taxon>
        <taxon>Pyroglyphidae</taxon>
        <taxon>Dermatophagoidinae</taxon>
        <taxon>Dermatophagoides</taxon>
    </lineage>
</organism>
<evidence type="ECO:0000256" key="5">
    <source>
        <dbReference type="ARBA" id="ARBA00022692"/>
    </source>
</evidence>
<dbReference type="InParanoid" id="A0A6P6XLI8"/>
<dbReference type="KEGG" id="dpte:113789070"/>
<keyword evidence="10" id="KW-0407">Ion channel</keyword>
<feature type="signal peptide" evidence="12">
    <location>
        <begin position="1"/>
        <end position="22"/>
    </location>
</feature>
<evidence type="ECO:0000256" key="3">
    <source>
        <dbReference type="ARBA" id="ARBA00022448"/>
    </source>
</evidence>
<evidence type="ECO:0000259" key="13">
    <source>
        <dbReference type="Pfam" id="PF02931"/>
    </source>
</evidence>
<evidence type="ECO:0000256" key="10">
    <source>
        <dbReference type="ARBA" id="ARBA00023303"/>
    </source>
</evidence>
<dbReference type="SUPFAM" id="SSF63712">
    <property type="entry name" value="Nicotinic receptor ligand binding domain-like"/>
    <property type="match status" value="1"/>
</dbReference>
<dbReference type="GO" id="GO:0005886">
    <property type="term" value="C:plasma membrane"/>
    <property type="evidence" value="ECO:0007669"/>
    <property type="project" value="UniProtKB-SubCell"/>
</dbReference>
<feature type="transmembrane region" description="Helical" evidence="11">
    <location>
        <begin position="371"/>
        <end position="391"/>
    </location>
</feature>
<feature type="transmembrane region" description="Helical" evidence="11">
    <location>
        <begin position="289"/>
        <end position="310"/>
    </location>
</feature>
<accession>A0A6P6XLI8</accession>
<evidence type="ECO:0000313" key="15">
    <source>
        <dbReference type="RefSeq" id="XP_027194360.1"/>
    </source>
</evidence>
<evidence type="ECO:0000256" key="6">
    <source>
        <dbReference type="ARBA" id="ARBA00022729"/>
    </source>
</evidence>
<dbReference type="GO" id="GO:0004888">
    <property type="term" value="F:transmembrane signaling receptor activity"/>
    <property type="evidence" value="ECO:0007669"/>
    <property type="project" value="InterPro"/>
</dbReference>
<feature type="chain" id="PRO_5027546230" evidence="12">
    <location>
        <begin position="23"/>
        <end position="392"/>
    </location>
</feature>
<dbReference type="OMA" id="NCANRIG"/>
<sequence length="392" mass="45525">MFFKMFKWTALLLSIVIVVTNANDIKHTEIIEHLFNKNDLKTLKNVRPNFEQNKTVNVNVTMYVMDIGLASPDSMNFMIDFYFRQIWYDPRLMFENDFENIDYVVMTSKQSESIWIPDTFITTAKQLDTHAQNSFSDGNRFIRIKSNGQVFYSHRLTAIVNCANRIGYFPSDHPVCKLEIESYGFSASDILYKWIDDSVLIDSSPPSLIGFKIIKNNSDDNKNDHNVIEHKEERIKLSTGTYSRLIAKIHLERKCGYFLFHIYLPSIMLVILSWMSLCIDPIERSTARILIGIFTSLGILIIMFGVTTTISRPNEYSLTAIDIYVFVCMLMIFISFISSVSRCPHGDNGKSYQLEQGQIVRQHSMNLYSRIVMPMIFILFNISYWLTLWLAK</sequence>
<comment type="subcellular location">
    <subcellularLocation>
        <location evidence="2">Cell membrane</location>
    </subcellularLocation>
    <subcellularLocation>
        <location evidence="1">Membrane</location>
        <topology evidence="1">Multi-pass membrane protein</topology>
    </subcellularLocation>
</comment>
<evidence type="ECO:0000256" key="4">
    <source>
        <dbReference type="ARBA" id="ARBA00022475"/>
    </source>
</evidence>
<dbReference type="AlphaFoldDB" id="A0A6P6XLI8"/>
<evidence type="ECO:0000256" key="9">
    <source>
        <dbReference type="ARBA" id="ARBA00023136"/>
    </source>
</evidence>
<keyword evidence="4" id="KW-1003">Cell membrane</keyword>
<dbReference type="InterPro" id="IPR038050">
    <property type="entry name" value="Neuro_actylchol_rec"/>
</dbReference>
<keyword evidence="7 11" id="KW-1133">Transmembrane helix</keyword>
<dbReference type="Pfam" id="PF02931">
    <property type="entry name" value="Neur_chan_LBD"/>
    <property type="match status" value="1"/>
</dbReference>
<feature type="transmembrane region" description="Helical" evidence="11">
    <location>
        <begin position="257"/>
        <end position="277"/>
    </location>
</feature>
<feature type="transmembrane region" description="Helical" evidence="11">
    <location>
        <begin position="316"/>
        <end position="337"/>
    </location>
</feature>
<keyword evidence="14" id="KW-1185">Reference proteome</keyword>
<keyword evidence="3" id="KW-0813">Transport</keyword>
<evidence type="ECO:0000256" key="2">
    <source>
        <dbReference type="ARBA" id="ARBA00004236"/>
    </source>
</evidence>
<gene>
    <name evidence="15" type="primary">LOC113789070</name>
</gene>
<keyword evidence="6 12" id="KW-0732">Signal</keyword>
<dbReference type="SUPFAM" id="SSF90112">
    <property type="entry name" value="Neurotransmitter-gated ion-channel transmembrane pore"/>
    <property type="match status" value="1"/>
</dbReference>
<dbReference type="InterPro" id="IPR006202">
    <property type="entry name" value="Neur_chan_lig-bd"/>
</dbReference>
<keyword evidence="5 11" id="KW-0812">Transmembrane</keyword>
<dbReference type="RefSeq" id="XP_027194360.1">
    <property type="nucleotide sequence ID" value="XM_027338559.1"/>
</dbReference>
<feature type="domain" description="Neurotransmitter-gated ion-channel ligand-binding" evidence="13">
    <location>
        <begin position="29"/>
        <end position="254"/>
    </location>
</feature>
<evidence type="ECO:0000256" key="8">
    <source>
        <dbReference type="ARBA" id="ARBA00023065"/>
    </source>
</evidence>
<name>A0A6P6XLI8_DERPT</name>
<evidence type="ECO:0000313" key="14">
    <source>
        <dbReference type="Proteomes" id="UP000515146"/>
    </source>
</evidence>